<evidence type="ECO:0000313" key="1">
    <source>
        <dbReference type="EMBL" id="PLW23132.1"/>
    </source>
</evidence>
<accession>A0A2N5TCC4</accession>
<name>A0A2N5TCC4_9BASI</name>
<protein>
    <submittedName>
        <fullName evidence="1">Uncharacterized protein</fullName>
    </submittedName>
</protein>
<evidence type="ECO:0000313" key="3">
    <source>
        <dbReference type="Proteomes" id="UP000235392"/>
    </source>
</evidence>
<proteinExistence type="predicted"/>
<comment type="caution">
    <text evidence="1">The sequence shown here is derived from an EMBL/GenBank/DDBJ whole genome shotgun (WGS) entry which is preliminary data.</text>
</comment>
<gene>
    <name evidence="2" type="ORF">PCASD_10357</name>
    <name evidence="1" type="ORF">PCASD_15250</name>
</gene>
<dbReference type="EMBL" id="PGCI01000642">
    <property type="protein sequence ID" value="PLW23132.1"/>
    <property type="molecule type" value="Genomic_DNA"/>
</dbReference>
<evidence type="ECO:0000313" key="2">
    <source>
        <dbReference type="EMBL" id="PLW38439.1"/>
    </source>
</evidence>
<dbReference type="EMBL" id="PGCI01000128">
    <property type="protein sequence ID" value="PLW38439.1"/>
    <property type="molecule type" value="Genomic_DNA"/>
</dbReference>
<dbReference type="AlphaFoldDB" id="A0A2N5TCC4"/>
<sequence length="66" mass="7580">MVFEENVFGASTLLATLAWLNVSPRRVRVKTHVGSRLEVVFSLKAIKIQIISFALSTFKRFYFLCE</sequence>
<organism evidence="1 3">
    <name type="scientific">Puccinia coronata f. sp. avenae</name>
    <dbReference type="NCBI Taxonomy" id="200324"/>
    <lineage>
        <taxon>Eukaryota</taxon>
        <taxon>Fungi</taxon>
        <taxon>Dikarya</taxon>
        <taxon>Basidiomycota</taxon>
        <taxon>Pucciniomycotina</taxon>
        <taxon>Pucciniomycetes</taxon>
        <taxon>Pucciniales</taxon>
        <taxon>Pucciniaceae</taxon>
        <taxon>Puccinia</taxon>
    </lineage>
</organism>
<dbReference type="Proteomes" id="UP000235392">
    <property type="component" value="Unassembled WGS sequence"/>
</dbReference>
<reference evidence="1 3" key="1">
    <citation type="submission" date="2017-11" db="EMBL/GenBank/DDBJ databases">
        <title>De novo assembly and phasing of dikaryotic genomes from two isolates of Puccinia coronata f. sp. avenae, the causal agent of oat crown rust.</title>
        <authorList>
            <person name="Miller M.E."/>
            <person name="Zhang Y."/>
            <person name="Omidvar V."/>
            <person name="Sperschneider J."/>
            <person name="Schwessinger B."/>
            <person name="Raley C."/>
            <person name="Palmer J.M."/>
            <person name="Garnica D."/>
            <person name="Upadhyaya N."/>
            <person name="Rathjen J."/>
            <person name="Taylor J.M."/>
            <person name="Park R.F."/>
            <person name="Dodds P.N."/>
            <person name="Hirsch C.D."/>
            <person name="Kianian S.F."/>
            <person name="Figueroa M."/>
        </authorList>
    </citation>
    <scope>NUCLEOTIDE SEQUENCE [LARGE SCALE GENOMIC DNA]</scope>
    <source>
        <strain evidence="1">12SD80</strain>
    </source>
</reference>